<feature type="transmembrane region" description="Helical" evidence="2">
    <location>
        <begin position="13"/>
        <end position="32"/>
    </location>
</feature>
<organism evidence="4 5">
    <name type="scientific">Tepidiforma thermophila (strain KCTC 52669 / CGMCC 1.13589 / G233)</name>
    <dbReference type="NCBI Taxonomy" id="2761530"/>
    <lineage>
        <taxon>Bacteria</taxon>
        <taxon>Bacillati</taxon>
        <taxon>Chloroflexota</taxon>
        <taxon>Tepidiformia</taxon>
        <taxon>Tepidiformales</taxon>
        <taxon>Tepidiformaceae</taxon>
        <taxon>Tepidiforma</taxon>
    </lineage>
</organism>
<feature type="transmembrane region" description="Helical" evidence="2">
    <location>
        <begin position="205"/>
        <end position="222"/>
    </location>
</feature>
<keyword evidence="2" id="KW-0472">Membrane</keyword>
<keyword evidence="5" id="KW-1185">Reference proteome</keyword>
<feature type="transmembrane region" description="Helical" evidence="2">
    <location>
        <begin position="146"/>
        <end position="167"/>
    </location>
</feature>
<accession>A0A2A9HF24</accession>
<protein>
    <submittedName>
        <fullName evidence="4">HD domain-containing protein</fullName>
    </submittedName>
</protein>
<feature type="coiled-coil region" evidence="1">
    <location>
        <begin position="226"/>
        <end position="256"/>
    </location>
</feature>
<feature type="transmembrane region" description="Helical" evidence="2">
    <location>
        <begin position="72"/>
        <end position="93"/>
    </location>
</feature>
<evidence type="ECO:0000259" key="3">
    <source>
        <dbReference type="PROSITE" id="PS51832"/>
    </source>
</evidence>
<dbReference type="Proteomes" id="UP000223071">
    <property type="component" value="Unassembled WGS sequence"/>
</dbReference>
<dbReference type="Pfam" id="PF13487">
    <property type="entry name" value="HD_5"/>
    <property type="match status" value="1"/>
</dbReference>
<feature type="transmembrane region" description="Helical" evidence="2">
    <location>
        <begin position="39"/>
        <end position="60"/>
    </location>
</feature>
<feature type="transmembrane region" description="Helical" evidence="2">
    <location>
        <begin position="179"/>
        <end position="199"/>
    </location>
</feature>
<sequence length="474" mass="51913">MPFLCSLRTREDWFIALAFAAGSVAFTVAFFVQPITDPVGLAIVVLLAGLTEALSVRLYFGGWVSVSFVGTAMAAVLFGPPGAVTVAAVIALVGYFRRERAQRKLAFNFGHETLAAFVATMLVAGVQAVLGSYLPRSVLALVEGGLASLALFAVDGVAVAAIISLTTQRSFGATFRDNIGWLFPYYGVLGLVAGGLAVIFNELGVAAVAVMVLPVVLARYSVTQFVERTRENVLRLERSNEQLHRAYIEIRDMSEQLRDAYTGTLESLVTALDVRDQETRGHSVRVAHHALDIARLLGIKDEEELLTIYRGALMHDVGKIGVPDAILLKPDRLTEEEWEFMRRHPAIGYRILAQVPYLRPAAKIVLAHHERWDGNGYPRGLAGEEIPVGARIFAVCDTYDAIISDRPYRRGQSPEEALAEILRCAGTQFDPRVVEAFEALFPRWRQEEPGNPARPLLYLPAWRQADGAPGRAAS</sequence>
<dbReference type="AlphaFoldDB" id="A0A2A9HF24"/>
<dbReference type="InterPro" id="IPR003607">
    <property type="entry name" value="HD/PDEase_dom"/>
</dbReference>
<comment type="caution">
    <text evidence="4">The sequence shown here is derived from an EMBL/GenBank/DDBJ whole genome shotgun (WGS) entry which is preliminary data.</text>
</comment>
<dbReference type="RefSeq" id="WP_278286856.1">
    <property type="nucleotide sequence ID" value="NZ_PDJQ01000001.1"/>
</dbReference>
<evidence type="ECO:0000256" key="1">
    <source>
        <dbReference type="SAM" id="Coils"/>
    </source>
</evidence>
<gene>
    <name evidence="4" type="ORF">A9A59_1864</name>
</gene>
<dbReference type="Gene3D" id="1.10.3210.10">
    <property type="entry name" value="Hypothetical protein af1432"/>
    <property type="match status" value="1"/>
</dbReference>
<feature type="domain" description="HD-GYP" evidence="3">
    <location>
        <begin position="257"/>
        <end position="453"/>
    </location>
</feature>
<dbReference type="PANTHER" id="PTHR45228:SF1">
    <property type="entry name" value="CYCLIC DI-GMP PHOSPHODIESTERASE TM_0186"/>
    <property type="match status" value="1"/>
</dbReference>
<proteinExistence type="predicted"/>
<reference evidence="4 5" key="1">
    <citation type="submission" date="2017-09" db="EMBL/GenBank/DDBJ databases">
        <title>Sequencing the genomes of two abundant thermophiles in Great Basin hot springs: Thermocrinis jamiesonii and novel Chloroflexi Thermoflexus hugenholtzii.</title>
        <authorList>
            <person name="Hedlund B."/>
        </authorList>
    </citation>
    <scope>NUCLEOTIDE SEQUENCE [LARGE SCALE GENOMIC DNA]</scope>
    <source>
        <strain evidence="4 5">G233</strain>
    </source>
</reference>
<dbReference type="PROSITE" id="PS51832">
    <property type="entry name" value="HD_GYP"/>
    <property type="match status" value="1"/>
</dbReference>
<dbReference type="SUPFAM" id="SSF109604">
    <property type="entry name" value="HD-domain/PDEase-like"/>
    <property type="match status" value="1"/>
</dbReference>
<keyword evidence="2" id="KW-1133">Transmembrane helix</keyword>
<name>A0A2A9HF24_TEPT2</name>
<evidence type="ECO:0000313" key="5">
    <source>
        <dbReference type="Proteomes" id="UP000223071"/>
    </source>
</evidence>
<dbReference type="PANTHER" id="PTHR45228">
    <property type="entry name" value="CYCLIC DI-GMP PHOSPHODIESTERASE TM_0186-RELATED"/>
    <property type="match status" value="1"/>
</dbReference>
<evidence type="ECO:0000313" key="4">
    <source>
        <dbReference type="EMBL" id="PFG74627.1"/>
    </source>
</evidence>
<dbReference type="SMART" id="SM00471">
    <property type="entry name" value="HDc"/>
    <property type="match status" value="1"/>
</dbReference>
<dbReference type="EMBL" id="PDJQ01000001">
    <property type="protein sequence ID" value="PFG74627.1"/>
    <property type="molecule type" value="Genomic_DNA"/>
</dbReference>
<dbReference type="InterPro" id="IPR037522">
    <property type="entry name" value="HD_GYP_dom"/>
</dbReference>
<dbReference type="InterPro" id="IPR052020">
    <property type="entry name" value="Cyclic_di-GMP/3'3'-cGAMP_PDE"/>
</dbReference>
<keyword evidence="2" id="KW-0812">Transmembrane</keyword>
<evidence type="ECO:0000256" key="2">
    <source>
        <dbReference type="SAM" id="Phobius"/>
    </source>
</evidence>
<keyword evidence="1" id="KW-0175">Coiled coil</keyword>
<dbReference type="CDD" id="cd00077">
    <property type="entry name" value="HDc"/>
    <property type="match status" value="1"/>
</dbReference>
<feature type="transmembrane region" description="Helical" evidence="2">
    <location>
        <begin position="114"/>
        <end position="134"/>
    </location>
</feature>